<dbReference type="SUPFAM" id="SSF48403">
    <property type="entry name" value="Ankyrin repeat"/>
    <property type="match status" value="3"/>
</dbReference>
<dbReference type="InterPro" id="IPR051165">
    <property type="entry name" value="Multifunctional_ANK_Repeat"/>
</dbReference>
<evidence type="ECO:0000256" key="2">
    <source>
        <dbReference type="ARBA" id="ARBA00023043"/>
    </source>
</evidence>
<dbReference type="EMBL" id="DF237487">
    <property type="protein sequence ID" value="GAQ89576.1"/>
    <property type="molecule type" value="Genomic_DNA"/>
</dbReference>
<feature type="repeat" description="ANK" evidence="3">
    <location>
        <begin position="404"/>
        <end position="436"/>
    </location>
</feature>
<gene>
    <name evidence="5" type="ORF">KFL_005380020</name>
</gene>
<dbReference type="Gene3D" id="1.25.40.20">
    <property type="entry name" value="Ankyrin repeat-containing domain"/>
    <property type="match status" value="4"/>
</dbReference>
<feature type="repeat" description="ANK" evidence="3">
    <location>
        <begin position="198"/>
        <end position="230"/>
    </location>
</feature>
<organism evidence="5 6">
    <name type="scientific">Klebsormidium nitens</name>
    <name type="common">Green alga</name>
    <name type="synonym">Ulothrix nitens</name>
    <dbReference type="NCBI Taxonomy" id="105231"/>
    <lineage>
        <taxon>Eukaryota</taxon>
        <taxon>Viridiplantae</taxon>
        <taxon>Streptophyta</taxon>
        <taxon>Klebsormidiophyceae</taxon>
        <taxon>Klebsormidiales</taxon>
        <taxon>Klebsormidiaceae</taxon>
        <taxon>Klebsormidium</taxon>
    </lineage>
</organism>
<evidence type="ECO:0000256" key="1">
    <source>
        <dbReference type="ARBA" id="ARBA00022737"/>
    </source>
</evidence>
<name>A0A1Y1ILD4_KLENI</name>
<keyword evidence="1" id="KW-0677">Repeat</keyword>
<dbReference type="InterPro" id="IPR036770">
    <property type="entry name" value="Ankyrin_rpt-contain_sf"/>
</dbReference>
<dbReference type="PANTHER" id="PTHR24123">
    <property type="entry name" value="ANKYRIN REPEAT-CONTAINING"/>
    <property type="match status" value="1"/>
</dbReference>
<feature type="repeat" description="ANK" evidence="3">
    <location>
        <begin position="573"/>
        <end position="605"/>
    </location>
</feature>
<dbReference type="Proteomes" id="UP000054558">
    <property type="component" value="Unassembled WGS sequence"/>
</dbReference>
<evidence type="ECO:0000256" key="4">
    <source>
        <dbReference type="SAM" id="MobiDB-lite"/>
    </source>
</evidence>
<dbReference type="Pfam" id="PF12796">
    <property type="entry name" value="Ank_2"/>
    <property type="match status" value="2"/>
</dbReference>
<dbReference type="STRING" id="105231.A0A1Y1ILD4"/>
<evidence type="ECO:0000313" key="5">
    <source>
        <dbReference type="EMBL" id="GAQ89576.1"/>
    </source>
</evidence>
<feature type="repeat" description="ANK" evidence="3">
    <location>
        <begin position="371"/>
        <end position="403"/>
    </location>
</feature>
<dbReference type="InterPro" id="IPR002110">
    <property type="entry name" value="Ankyrin_rpt"/>
</dbReference>
<dbReference type="PANTHER" id="PTHR24123:SF139">
    <property type="entry name" value="ANKYRIN"/>
    <property type="match status" value="1"/>
</dbReference>
<dbReference type="OMA" id="KEMRMVG"/>
<evidence type="ECO:0000256" key="3">
    <source>
        <dbReference type="PROSITE-ProRule" id="PRU00023"/>
    </source>
</evidence>
<dbReference type="AlphaFoldDB" id="A0A1Y1ILD4"/>
<dbReference type="PROSITE" id="PS50297">
    <property type="entry name" value="ANK_REP_REGION"/>
    <property type="match status" value="4"/>
</dbReference>
<dbReference type="PROSITE" id="PS50088">
    <property type="entry name" value="ANK_REPEAT"/>
    <property type="match status" value="6"/>
</dbReference>
<keyword evidence="2 3" id="KW-0040">ANK repeat</keyword>
<protein>
    <submittedName>
        <fullName evidence="5">Uncharacterized protein</fullName>
    </submittedName>
</protein>
<dbReference type="SMART" id="SM00248">
    <property type="entry name" value="ANK"/>
    <property type="match status" value="10"/>
</dbReference>
<feature type="repeat" description="ANK" evidence="3">
    <location>
        <begin position="106"/>
        <end position="138"/>
    </location>
</feature>
<accession>A0A1Y1ILD4</accession>
<proteinExistence type="predicted"/>
<sequence>MSFQKASHESPVGGLLFLQSLAADRKVSPFKKPAGPVVEDASSHGYKLLDFALKCDLTGVEKELAAASLEDVNYIGTRLLKVRTWEVVLNAQGPVRVAYDYTEYKTDSTPLFAAAHLGNGEMVEKLVAAGADANARVFRGYPSTAAAQEGHAAALQVLISKGKLSVEAIEEALLEAALHNRPDALKLLLDCHVARDPTLQQALVQASSRGHLEIVQHLIEAGIDVNCSRRILVQCAQPPLHLNATCTPLIAAVVSCQKPIVDALLLAGASLSPRASLGAWAWDQSEAEELKVGAGLGEPYGAAWAAVEFCRGPLGGEILEALMRHADVSEEIAGRTLLYHAVLCGNAPAVSILLQLGASPEQSIPSSSKKQSFQPIYLAARLGDLAILNTLLAGGCDLNCRNDSDKTPAMTAAENGQMAALGALIVSGADLGLVDGSKRSLLTIADESGHGESVRETVRGALIAGRYLSSDPTVFHPLLFAATEGDVYLIRKLLKLDAGDVVVPPEKLAKGPGEERDPTDGAHVADSDSHSPTSTLQTADSPSTHRTPFPPTAQAPLTPQDCPPVEIEARDSDGNTALILCAQRGHLGAFEVLLRAGASLGALNAHGDTALTSAERNGSLAEAADVILEALRDGAVAVTSSSPGFFPLHFASTWQDERAMAAVLKASPAHVDELDNEGLTPVMICAQQGFVEGVRLLLEAGAHAEKRGPRGLTALQLAREQGPKVSAAVEKALFDHLARKLVLTGAPVLKHTREGRGKPHEKVPCMRNGVFYWGEKGGRKLGDVVAELGGGPVLRKNRPKESSGLLARTFSVEARAGRTVYFTASSQDEAEMWVHGINMVAQEAAQGGKSG</sequence>
<reference evidence="5 6" key="1">
    <citation type="journal article" date="2014" name="Nat. Commun.">
        <title>Klebsormidium flaccidum genome reveals primary factors for plant terrestrial adaptation.</title>
        <authorList>
            <person name="Hori K."/>
            <person name="Maruyama F."/>
            <person name="Fujisawa T."/>
            <person name="Togashi T."/>
            <person name="Yamamoto N."/>
            <person name="Seo M."/>
            <person name="Sato S."/>
            <person name="Yamada T."/>
            <person name="Mori H."/>
            <person name="Tajima N."/>
            <person name="Moriyama T."/>
            <person name="Ikeuchi M."/>
            <person name="Watanabe M."/>
            <person name="Wada H."/>
            <person name="Kobayashi K."/>
            <person name="Saito M."/>
            <person name="Masuda T."/>
            <person name="Sasaki-Sekimoto Y."/>
            <person name="Mashiguchi K."/>
            <person name="Awai K."/>
            <person name="Shimojima M."/>
            <person name="Masuda S."/>
            <person name="Iwai M."/>
            <person name="Nobusawa T."/>
            <person name="Narise T."/>
            <person name="Kondo S."/>
            <person name="Saito H."/>
            <person name="Sato R."/>
            <person name="Murakawa M."/>
            <person name="Ihara Y."/>
            <person name="Oshima-Yamada Y."/>
            <person name="Ohtaka K."/>
            <person name="Satoh M."/>
            <person name="Sonobe K."/>
            <person name="Ishii M."/>
            <person name="Ohtani R."/>
            <person name="Kanamori-Sato M."/>
            <person name="Honoki R."/>
            <person name="Miyazaki D."/>
            <person name="Mochizuki H."/>
            <person name="Umetsu J."/>
            <person name="Higashi K."/>
            <person name="Shibata D."/>
            <person name="Kamiya Y."/>
            <person name="Sato N."/>
            <person name="Nakamura Y."/>
            <person name="Tabata S."/>
            <person name="Ida S."/>
            <person name="Kurokawa K."/>
            <person name="Ohta H."/>
        </authorList>
    </citation>
    <scope>NUCLEOTIDE SEQUENCE [LARGE SCALE GENOMIC DNA]</scope>
    <source>
        <strain evidence="5 6">NIES-2285</strain>
    </source>
</reference>
<feature type="repeat" description="ANK" evidence="3">
    <location>
        <begin position="677"/>
        <end position="709"/>
    </location>
</feature>
<feature type="compositionally biased region" description="Basic and acidic residues" evidence="4">
    <location>
        <begin position="507"/>
        <end position="529"/>
    </location>
</feature>
<dbReference type="OrthoDB" id="194358at2759"/>
<evidence type="ECO:0000313" key="6">
    <source>
        <dbReference type="Proteomes" id="UP000054558"/>
    </source>
</evidence>
<feature type="compositionally biased region" description="Polar residues" evidence="4">
    <location>
        <begin position="530"/>
        <end position="546"/>
    </location>
</feature>
<dbReference type="Pfam" id="PF00023">
    <property type="entry name" value="Ank"/>
    <property type="match status" value="3"/>
</dbReference>
<feature type="region of interest" description="Disordered" evidence="4">
    <location>
        <begin position="504"/>
        <end position="569"/>
    </location>
</feature>
<keyword evidence="6" id="KW-1185">Reference proteome</keyword>